<keyword evidence="2" id="KW-1185">Reference proteome</keyword>
<protein>
    <submittedName>
        <fullName evidence="1">Uncharacterized protein</fullName>
    </submittedName>
</protein>
<reference evidence="1" key="1">
    <citation type="submission" date="2017-07" db="EMBL/GenBank/DDBJ databases">
        <title>Taro Niue Genome Assembly and Annotation.</title>
        <authorList>
            <person name="Atibalentja N."/>
            <person name="Keating K."/>
            <person name="Fields C.J."/>
        </authorList>
    </citation>
    <scope>NUCLEOTIDE SEQUENCE</scope>
    <source>
        <strain evidence="1">Niue_2</strain>
        <tissue evidence="1">Leaf</tissue>
    </source>
</reference>
<dbReference type="EMBL" id="NMUH01003988">
    <property type="protein sequence ID" value="MQM07923.1"/>
    <property type="molecule type" value="Genomic_DNA"/>
</dbReference>
<evidence type="ECO:0000313" key="1">
    <source>
        <dbReference type="EMBL" id="MQM07923.1"/>
    </source>
</evidence>
<comment type="caution">
    <text evidence="1">The sequence shown here is derived from an EMBL/GenBank/DDBJ whole genome shotgun (WGS) entry which is preliminary data.</text>
</comment>
<sequence length="72" mass="7805">TGKYYFLQAAVVRWSHHPEAAHTYTAVAGRHPRRSPFISDASPAASPVVVPNSSNNLLSARVIISSGDPWSF</sequence>
<organism evidence="1 2">
    <name type="scientific">Colocasia esculenta</name>
    <name type="common">Wild taro</name>
    <name type="synonym">Arum esculentum</name>
    <dbReference type="NCBI Taxonomy" id="4460"/>
    <lineage>
        <taxon>Eukaryota</taxon>
        <taxon>Viridiplantae</taxon>
        <taxon>Streptophyta</taxon>
        <taxon>Embryophyta</taxon>
        <taxon>Tracheophyta</taxon>
        <taxon>Spermatophyta</taxon>
        <taxon>Magnoliopsida</taxon>
        <taxon>Liliopsida</taxon>
        <taxon>Araceae</taxon>
        <taxon>Aroideae</taxon>
        <taxon>Colocasieae</taxon>
        <taxon>Colocasia</taxon>
    </lineage>
</organism>
<proteinExistence type="predicted"/>
<dbReference type="AlphaFoldDB" id="A0A843W9T6"/>
<evidence type="ECO:0000313" key="2">
    <source>
        <dbReference type="Proteomes" id="UP000652761"/>
    </source>
</evidence>
<feature type="non-terminal residue" evidence="1">
    <location>
        <position position="1"/>
    </location>
</feature>
<dbReference type="Proteomes" id="UP000652761">
    <property type="component" value="Unassembled WGS sequence"/>
</dbReference>
<gene>
    <name evidence="1" type="ORF">Taro_040768</name>
</gene>
<accession>A0A843W9T6</accession>
<name>A0A843W9T6_COLES</name>